<dbReference type="PANTHER" id="PTHR30055">
    <property type="entry name" value="HTH-TYPE TRANSCRIPTIONAL REGULATOR RUTR"/>
    <property type="match status" value="1"/>
</dbReference>
<dbReference type="PROSITE" id="PS50977">
    <property type="entry name" value="HTH_TETR_2"/>
    <property type="match status" value="1"/>
</dbReference>
<dbReference type="SUPFAM" id="SSF46689">
    <property type="entry name" value="Homeodomain-like"/>
    <property type="match status" value="1"/>
</dbReference>
<dbReference type="InterPro" id="IPR050109">
    <property type="entry name" value="HTH-type_TetR-like_transc_reg"/>
</dbReference>
<evidence type="ECO:0000256" key="1">
    <source>
        <dbReference type="ARBA" id="ARBA00023015"/>
    </source>
</evidence>
<dbReference type="AlphaFoldDB" id="A0A511DNV1"/>
<keyword evidence="3" id="KW-0804">Transcription</keyword>
<keyword evidence="2 4" id="KW-0238">DNA-binding</keyword>
<dbReference type="SUPFAM" id="SSF48498">
    <property type="entry name" value="Tetracyclin repressor-like, C-terminal domain"/>
    <property type="match status" value="1"/>
</dbReference>
<dbReference type="GO" id="GO:0000976">
    <property type="term" value="F:transcription cis-regulatory region binding"/>
    <property type="evidence" value="ECO:0007669"/>
    <property type="project" value="TreeGrafter"/>
</dbReference>
<dbReference type="InterPro" id="IPR009057">
    <property type="entry name" value="Homeodomain-like_sf"/>
</dbReference>
<dbReference type="InterPro" id="IPR036271">
    <property type="entry name" value="Tet_transcr_reg_TetR-rel_C_sf"/>
</dbReference>
<dbReference type="PANTHER" id="PTHR30055:SF234">
    <property type="entry name" value="HTH-TYPE TRANSCRIPTIONAL REGULATOR BETI"/>
    <property type="match status" value="1"/>
</dbReference>
<comment type="caution">
    <text evidence="7">The sequence shown here is derived from an EMBL/GenBank/DDBJ whole genome shotgun (WGS) entry which is preliminary data.</text>
</comment>
<protein>
    <submittedName>
        <fullName evidence="7">TetR family transcriptional regulator</fullName>
    </submittedName>
</protein>
<evidence type="ECO:0000256" key="4">
    <source>
        <dbReference type="PROSITE-ProRule" id="PRU00335"/>
    </source>
</evidence>
<keyword evidence="1" id="KW-0805">Transcription regulation</keyword>
<organism evidence="7 8">
    <name type="scientific">Pseudonocardia sulfidoxydans NBRC 16205</name>
    <dbReference type="NCBI Taxonomy" id="1223511"/>
    <lineage>
        <taxon>Bacteria</taxon>
        <taxon>Bacillati</taxon>
        <taxon>Actinomycetota</taxon>
        <taxon>Actinomycetes</taxon>
        <taxon>Pseudonocardiales</taxon>
        <taxon>Pseudonocardiaceae</taxon>
        <taxon>Pseudonocardia</taxon>
    </lineage>
</organism>
<evidence type="ECO:0000259" key="6">
    <source>
        <dbReference type="PROSITE" id="PS50977"/>
    </source>
</evidence>
<dbReference type="Proteomes" id="UP000321685">
    <property type="component" value="Unassembled WGS sequence"/>
</dbReference>
<dbReference type="EMBL" id="BJVJ01000069">
    <property type="protein sequence ID" value="GEL25943.1"/>
    <property type="molecule type" value="Genomic_DNA"/>
</dbReference>
<accession>A0A511DNV1</accession>
<proteinExistence type="predicted"/>
<dbReference type="GO" id="GO:0003700">
    <property type="term" value="F:DNA-binding transcription factor activity"/>
    <property type="evidence" value="ECO:0007669"/>
    <property type="project" value="TreeGrafter"/>
</dbReference>
<dbReference type="Pfam" id="PF00440">
    <property type="entry name" value="TetR_N"/>
    <property type="match status" value="1"/>
</dbReference>
<feature type="domain" description="HTH tetR-type" evidence="6">
    <location>
        <begin position="27"/>
        <end position="87"/>
    </location>
</feature>
<name>A0A511DNV1_9PSEU</name>
<dbReference type="Gene3D" id="1.10.10.60">
    <property type="entry name" value="Homeodomain-like"/>
    <property type="match status" value="1"/>
</dbReference>
<evidence type="ECO:0000256" key="3">
    <source>
        <dbReference type="ARBA" id="ARBA00023163"/>
    </source>
</evidence>
<feature type="DNA-binding region" description="H-T-H motif" evidence="4">
    <location>
        <begin position="50"/>
        <end position="69"/>
    </location>
</feature>
<evidence type="ECO:0000256" key="5">
    <source>
        <dbReference type="SAM" id="MobiDB-lite"/>
    </source>
</evidence>
<evidence type="ECO:0000313" key="8">
    <source>
        <dbReference type="Proteomes" id="UP000321685"/>
    </source>
</evidence>
<sequence>MGRVGHVSGDVKTRRPYRAPRRAEGAARTRAAVLASARELFVAKGYRRTTVADVADGAGVAVDTVYATVGRKPVILRELVETALSGTDEAVPGPERDYVTRMRAADGAAQMLAIYAAAIGAIHPRLGPVFLALRDAAVQDPACATLWAEIAQRRAANMRHLAAELRATGELRPDLDDDTVADIVWSTNAVEYWLLLVGERGWSTERFVAHLTDMWTRTLLAPR</sequence>
<dbReference type="InterPro" id="IPR001647">
    <property type="entry name" value="HTH_TetR"/>
</dbReference>
<evidence type="ECO:0000256" key="2">
    <source>
        <dbReference type="ARBA" id="ARBA00023125"/>
    </source>
</evidence>
<keyword evidence="8" id="KW-1185">Reference proteome</keyword>
<reference evidence="7 8" key="1">
    <citation type="submission" date="2019-07" db="EMBL/GenBank/DDBJ databases">
        <title>Whole genome shotgun sequence of Pseudonocardia sulfidoxydans NBRC 16205.</title>
        <authorList>
            <person name="Hosoyama A."/>
            <person name="Uohara A."/>
            <person name="Ohji S."/>
            <person name="Ichikawa N."/>
        </authorList>
    </citation>
    <scope>NUCLEOTIDE SEQUENCE [LARGE SCALE GENOMIC DNA]</scope>
    <source>
        <strain evidence="7 8">NBRC 16205</strain>
    </source>
</reference>
<feature type="region of interest" description="Disordered" evidence="5">
    <location>
        <begin position="1"/>
        <end position="23"/>
    </location>
</feature>
<gene>
    <name evidence="7" type="ORF">PSU4_48970</name>
</gene>
<dbReference type="Gene3D" id="1.10.357.10">
    <property type="entry name" value="Tetracycline Repressor, domain 2"/>
    <property type="match status" value="1"/>
</dbReference>
<evidence type="ECO:0000313" key="7">
    <source>
        <dbReference type="EMBL" id="GEL25943.1"/>
    </source>
</evidence>